<organism evidence="5 6">
    <name type="scientific">Nocardia rhizosphaerihabitans</name>
    <dbReference type="NCBI Taxonomy" id="1691570"/>
    <lineage>
        <taxon>Bacteria</taxon>
        <taxon>Bacillati</taxon>
        <taxon>Actinomycetota</taxon>
        <taxon>Actinomycetes</taxon>
        <taxon>Mycobacteriales</taxon>
        <taxon>Nocardiaceae</taxon>
        <taxon>Nocardia</taxon>
    </lineage>
</organism>
<dbReference type="InterPro" id="IPR002577">
    <property type="entry name" value="HTH_HxlR"/>
</dbReference>
<evidence type="ECO:0000313" key="6">
    <source>
        <dbReference type="Proteomes" id="UP000658127"/>
    </source>
</evidence>
<keyword evidence="2" id="KW-0238">DNA-binding</keyword>
<dbReference type="SUPFAM" id="SSF46785">
    <property type="entry name" value="Winged helix' DNA-binding domain"/>
    <property type="match status" value="1"/>
</dbReference>
<keyword evidence="3" id="KW-0804">Transcription</keyword>
<dbReference type="EMBL" id="BMNE01000001">
    <property type="protein sequence ID" value="GGN69469.1"/>
    <property type="molecule type" value="Genomic_DNA"/>
</dbReference>
<gene>
    <name evidence="5" type="ORF">GCM10011610_07690</name>
</gene>
<evidence type="ECO:0000256" key="1">
    <source>
        <dbReference type="ARBA" id="ARBA00023015"/>
    </source>
</evidence>
<comment type="caution">
    <text evidence="5">The sequence shown here is derived from an EMBL/GenBank/DDBJ whole genome shotgun (WGS) entry which is preliminary data.</text>
</comment>
<dbReference type="PANTHER" id="PTHR33204:SF36">
    <property type="entry name" value="TRANSCRIPTIONAL REGULATORY PROTEIN"/>
    <property type="match status" value="1"/>
</dbReference>
<proteinExistence type="predicted"/>
<keyword evidence="6" id="KW-1185">Reference proteome</keyword>
<dbReference type="Proteomes" id="UP000658127">
    <property type="component" value="Unassembled WGS sequence"/>
</dbReference>
<accession>A0ABQ2K5Y7</accession>
<evidence type="ECO:0000313" key="5">
    <source>
        <dbReference type="EMBL" id="GGN69469.1"/>
    </source>
</evidence>
<dbReference type="Pfam" id="PF01638">
    <property type="entry name" value="HxlR"/>
    <property type="match status" value="1"/>
</dbReference>
<dbReference type="InterPro" id="IPR036388">
    <property type="entry name" value="WH-like_DNA-bd_sf"/>
</dbReference>
<sequence length="172" mass="19030">MGDMAKVELADIACSIARTVGIVGERWTPLILRDLFLGITRFEDLRRDLGIASNVLTDRLRTLREHEIVETRVYQDNPVRTEYILTARGRDLYPILTMLLAWGDRWLSTPDGPPLTVVHRTCDHPTDGVVVCRQCGDPITADNVTWHPGPGGHPGPGAALVGNYLTPLPDGR</sequence>
<name>A0ABQ2K5Y7_9NOCA</name>
<protein>
    <submittedName>
        <fullName evidence="5">HxlR family transcriptional regulator</fullName>
    </submittedName>
</protein>
<feature type="domain" description="HTH hxlR-type" evidence="4">
    <location>
        <begin position="14"/>
        <end position="111"/>
    </location>
</feature>
<reference evidence="6" key="1">
    <citation type="journal article" date="2019" name="Int. J. Syst. Evol. Microbiol.">
        <title>The Global Catalogue of Microorganisms (GCM) 10K type strain sequencing project: providing services to taxonomists for standard genome sequencing and annotation.</title>
        <authorList>
            <consortium name="The Broad Institute Genomics Platform"/>
            <consortium name="The Broad Institute Genome Sequencing Center for Infectious Disease"/>
            <person name="Wu L."/>
            <person name="Ma J."/>
        </authorList>
    </citation>
    <scope>NUCLEOTIDE SEQUENCE [LARGE SCALE GENOMIC DNA]</scope>
    <source>
        <strain evidence="6">CGMCC 4.7329</strain>
    </source>
</reference>
<dbReference type="Gene3D" id="1.10.10.10">
    <property type="entry name" value="Winged helix-like DNA-binding domain superfamily/Winged helix DNA-binding domain"/>
    <property type="match status" value="1"/>
</dbReference>
<dbReference type="InterPro" id="IPR036390">
    <property type="entry name" value="WH_DNA-bd_sf"/>
</dbReference>
<dbReference type="PROSITE" id="PS51118">
    <property type="entry name" value="HTH_HXLR"/>
    <property type="match status" value="1"/>
</dbReference>
<evidence type="ECO:0000256" key="3">
    <source>
        <dbReference type="ARBA" id="ARBA00023163"/>
    </source>
</evidence>
<evidence type="ECO:0000256" key="2">
    <source>
        <dbReference type="ARBA" id="ARBA00023125"/>
    </source>
</evidence>
<keyword evidence="1" id="KW-0805">Transcription regulation</keyword>
<evidence type="ECO:0000259" key="4">
    <source>
        <dbReference type="PROSITE" id="PS51118"/>
    </source>
</evidence>
<dbReference type="PANTHER" id="PTHR33204">
    <property type="entry name" value="TRANSCRIPTIONAL REGULATOR, MARR FAMILY"/>
    <property type="match status" value="1"/>
</dbReference>